<dbReference type="EMBL" id="JAKOGI010000446">
    <property type="protein sequence ID" value="KAJ8434904.1"/>
    <property type="molecule type" value="Genomic_DNA"/>
</dbReference>
<evidence type="ECO:0000313" key="3">
    <source>
        <dbReference type="EMBL" id="KAJ8434904.1"/>
    </source>
</evidence>
<dbReference type="Gene3D" id="3.80.10.10">
    <property type="entry name" value="Ribonuclease Inhibitor"/>
    <property type="match status" value="1"/>
</dbReference>
<keyword evidence="4" id="KW-1185">Reference proteome</keyword>
<dbReference type="SUPFAM" id="SSF81383">
    <property type="entry name" value="F-box domain"/>
    <property type="match status" value="1"/>
</dbReference>
<name>A0A9Q1K1Q2_9CARY</name>
<sequence length="509" mass="58982">MDESSDLRSSEDEVKSVGQREAEEEEELVDYGYEDETDICYDEWPSKRPRCAVDRISELPDSVISHILSLMPARDAFKTCILSKKWRHTWASSSALIYIFDGGSRKKFSKFVDKTLILHKSSQINKFVLKSLYRSIKESSVSLWVHAAVIKKVEELVIKVVDTDDTYIIVPQILYSCDSLKKLSLGGCLIAPIYSSVCWRSLKHLSLTSIDLETDVLQKFLDGSPLLESLKLKDCTRFDHVDIHSGRLKKLVINGYRTFNQYLDHGWLEINAPYLLSLEILGFVDGMKCKLKNVRSLVHASLTFHMGRWSSYQYEDDDNYQTRLEDDQSMVRDLMEKVRHVRNLTLGTWIVQVLSTCEVKRLVHCSISMRKCLVLEVDLHRFDLPGIAMLLRTSPILERLIMDLSRPHTYEQTKYFEEVCDIDGKNYWALKLIVLQCLRTVEVVGFSESVIECAQFLLQNAKALEKMIFTKVNSYDEWQYYFGREDFFKTIRKLLSLPRSSPQAQIILL</sequence>
<dbReference type="OrthoDB" id="1939276at2759"/>
<dbReference type="AlphaFoldDB" id="A0A9Q1K1Q2"/>
<dbReference type="InterPro" id="IPR050232">
    <property type="entry name" value="FBL13/AtMIF1-like"/>
</dbReference>
<dbReference type="InterPro" id="IPR001810">
    <property type="entry name" value="F-box_dom"/>
</dbReference>
<dbReference type="InterPro" id="IPR036047">
    <property type="entry name" value="F-box-like_dom_sf"/>
</dbReference>
<comment type="caution">
    <text evidence="3">The sequence shown here is derived from an EMBL/GenBank/DDBJ whole genome shotgun (WGS) entry which is preliminary data.</text>
</comment>
<reference evidence="3" key="1">
    <citation type="submission" date="2022-04" db="EMBL/GenBank/DDBJ databases">
        <title>Carnegiea gigantea Genome sequencing and assembly v2.</title>
        <authorList>
            <person name="Copetti D."/>
            <person name="Sanderson M.J."/>
            <person name="Burquez A."/>
            <person name="Wojciechowski M.F."/>
        </authorList>
    </citation>
    <scope>NUCLEOTIDE SEQUENCE</scope>
    <source>
        <strain evidence="3">SGP5-SGP5p</strain>
        <tissue evidence="3">Aerial part</tissue>
    </source>
</reference>
<dbReference type="PANTHER" id="PTHR31900">
    <property type="entry name" value="F-BOX/RNI SUPERFAMILY PROTEIN-RELATED"/>
    <property type="match status" value="1"/>
</dbReference>
<organism evidence="3 4">
    <name type="scientific">Carnegiea gigantea</name>
    <dbReference type="NCBI Taxonomy" id="171969"/>
    <lineage>
        <taxon>Eukaryota</taxon>
        <taxon>Viridiplantae</taxon>
        <taxon>Streptophyta</taxon>
        <taxon>Embryophyta</taxon>
        <taxon>Tracheophyta</taxon>
        <taxon>Spermatophyta</taxon>
        <taxon>Magnoliopsida</taxon>
        <taxon>eudicotyledons</taxon>
        <taxon>Gunneridae</taxon>
        <taxon>Pentapetalae</taxon>
        <taxon>Caryophyllales</taxon>
        <taxon>Cactineae</taxon>
        <taxon>Cactaceae</taxon>
        <taxon>Cactoideae</taxon>
        <taxon>Echinocereeae</taxon>
        <taxon>Carnegiea</taxon>
    </lineage>
</organism>
<dbReference type="SMART" id="SM00256">
    <property type="entry name" value="FBOX"/>
    <property type="match status" value="1"/>
</dbReference>
<feature type="compositionally biased region" description="Basic and acidic residues" evidence="1">
    <location>
        <begin position="1"/>
        <end position="21"/>
    </location>
</feature>
<dbReference type="SUPFAM" id="SSF52047">
    <property type="entry name" value="RNI-like"/>
    <property type="match status" value="1"/>
</dbReference>
<protein>
    <recommendedName>
        <fullName evidence="2">F-box domain-containing protein</fullName>
    </recommendedName>
</protein>
<dbReference type="InterPro" id="IPR032675">
    <property type="entry name" value="LRR_dom_sf"/>
</dbReference>
<dbReference type="CDD" id="cd22160">
    <property type="entry name" value="F-box_AtFBL13-like"/>
    <property type="match status" value="1"/>
</dbReference>
<evidence type="ECO:0000256" key="1">
    <source>
        <dbReference type="SAM" id="MobiDB-lite"/>
    </source>
</evidence>
<dbReference type="Gene3D" id="1.20.1280.50">
    <property type="match status" value="1"/>
</dbReference>
<dbReference type="Proteomes" id="UP001153076">
    <property type="component" value="Unassembled WGS sequence"/>
</dbReference>
<dbReference type="InterPro" id="IPR053781">
    <property type="entry name" value="F-box_AtFBL13-like"/>
</dbReference>
<accession>A0A9Q1K1Q2</accession>
<dbReference type="PROSITE" id="PS50181">
    <property type="entry name" value="FBOX"/>
    <property type="match status" value="1"/>
</dbReference>
<feature type="region of interest" description="Disordered" evidence="1">
    <location>
        <begin position="1"/>
        <end position="29"/>
    </location>
</feature>
<dbReference type="Pfam" id="PF23622">
    <property type="entry name" value="LRR_At1g61320_AtMIF1"/>
    <property type="match status" value="1"/>
</dbReference>
<gene>
    <name evidence="3" type="ORF">Cgig2_003343</name>
</gene>
<evidence type="ECO:0000313" key="4">
    <source>
        <dbReference type="Proteomes" id="UP001153076"/>
    </source>
</evidence>
<dbReference type="Pfam" id="PF00646">
    <property type="entry name" value="F-box"/>
    <property type="match status" value="1"/>
</dbReference>
<dbReference type="InterPro" id="IPR055357">
    <property type="entry name" value="LRR_At1g61320_AtMIF1"/>
</dbReference>
<feature type="domain" description="F-box" evidence="2">
    <location>
        <begin position="53"/>
        <end position="87"/>
    </location>
</feature>
<proteinExistence type="predicted"/>
<evidence type="ECO:0000259" key="2">
    <source>
        <dbReference type="PROSITE" id="PS50181"/>
    </source>
</evidence>
<dbReference type="PANTHER" id="PTHR31900:SF32">
    <property type="entry name" value="F-BOX_RNI_FBD-LIKE DOMAIN PROTEIN"/>
    <property type="match status" value="1"/>
</dbReference>